<reference evidence="3" key="1">
    <citation type="submission" date="2022-11" db="EMBL/GenBank/DDBJ databases">
        <title>Genome Sequence of Cubamyces cubensis.</title>
        <authorList>
            <person name="Buettner E."/>
        </authorList>
    </citation>
    <scope>NUCLEOTIDE SEQUENCE</scope>
    <source>
        <strain evidence="3">MPL-01</strain>
    </source>
</reference>
<accession>A0AAD7TY05</accession>
<comment type="similarity">
    <text evidence="1">Belongs to the carnitine/choline acetyltransferase family.</text>
</comment>
<evidence type="ECO:0000256" key="1">
    <source>
        <dbReference type="ARBA" id="ARBA00005232"/>
    </source>
</evidence>
<dbReference type="InterPro" id="IPR000542">
    <property type="entry name" value="Carn_acyl_trans"/>
</dbReference>
<evidence type="ECO:0000259" key="2">
    <source>
        <dbReference type="Pfam" id="PF00755"/>
    </source>
</evidence>
<dbReference type="Proteomes" id="UP001215151">
    <property type="component" value="Unassembled WGS sequence"/>
</dbReference>
<dbReference type="PANTHER" id="PTHR22589">
    <property type="entry name" value="CARNITINE O-ACYLTRANSFERASE"/>
    <property type="match status" value="1"/>
</dbReference>
<dbReference type="InterPro" id="IPR023213">
    <property type="entry name" value="CAT-like_dom_sf"/>
</dbReference>
<dbReference type="InterPro" id="IPR039551">
    <property type="entry name" value="Cho/carn_acyl_trans"/>
</dbReference>
<dbReference type="SUPFAM" id="SSF52777">
    <property type="entry name" value="CoA-dependent acyltransferases"/>
    <property type="match status" value="1"/>
</dbReference>
<sequence>MALLRQALQTHTQLTREAATGRGIDRHLLGLRLMLREDSGERHALFEDELFARSQTWKLSTSGLSAGYQFRGTGFGTTYDDGYGINYMPAPDKIRFGIESKQSCPQTSTQMFKSAIAGALEDMRVICTPILHAHL</sequence>
<dbReference type="PANTHER" id="PTHR22589:SF107">
    <property type="entry name" value="CHOLINE_CARNITINE ACYLTRANSFERASE DOMAIN-CONTAINING PROTEIN"/>
    <property type="match status" value="1"/>
</dbReference>
<dbReference type="EMBL" id="JAPEVG010000091">
    <property type="protein sequence ID" value="KAJ8486782.1"/>
    <property type="molecule type" value="Genomic_DNA"/>
</dbReference>
<feature type="domain" description="Choline/carnitine acyltransferase" evidence="2">
    <location>
        <begin position="2"/>
        <end position="116"/>
    </location>
</feature>
<proteinExistence type="inferred from homology"/>
<comment type="caution">
    <text evidence="3">The sequence shown here is derived from an EMBL/GenBank/DDBJ whole genome shotgun (WGS) entry which is preliminary data.</text>
</comment>
<organism evidence="3 4">
    <name type="scientific">Trametes cubensis</name>
    <dbReference type="NCBI Taxonomy" id="1111947"/>
    <lineage>
        <taxon>Eukaryota</taxon>
        <taxon>Fungi</taxon>
        <taxon>Dikarya</taxon>
        <taxon>Basidiomycota</taxon>
        <taxon>Agaricomycotina</taxon>
        <taxon>Agaricomycetes</taxon>
        <taxon>Polyporales</taxon>
        <taxon>Polyporaceae</taxon>
        <taxon>Trametes</taxon>
    </lineage>
</organism>
<name>A0AAD7TY05_9APHY</name>
<dbReference type="AlphaFoldDB" id="A0AAD7TY05"/>
<evidence type="ECO:0000313" key="4">
    <source>
        <dbReference type="Proteomes" id="UP001215151"/>
    </source>
</evidence>
<protein>
    <recommendedName>
        <fullName evidence="2">Choline/carnitine acyltransferase domain-containing protein</fullName>
    </recommendedName>
</protein>
<dbReference type="Pfam" id="PF00755">
    <property type="entry name" value="Carn_acyltransf"/>
    <property type="match status" value="1"/>
</dbReference>
<keyword evidence="4" id="KW-1185">Reference proteome</keyword>
<evidence type="ECO:0000313" key="3">
    <source>
        <dbReference type="EMBL" id="KAJ8486782.1"/>
    </source>
</evidence>
<dbReference type="Gene3D" id="3.30.559.10">
    <property type="entry name" value="Chloramphenicol acetyltransferase-like domain"/>
    <property type="match status" value="1"/>
</dbReference>
<dbReference type="GO" id="GO:0016746">
    <property type="term" value="F:acyltransferase activity"/>
    <property type="evidence" value="ECO:0007669"/>
    <property type="project" value="InterPro"/>
</dbReference>
<gene>
    <name evidence="3" type="ORF">ONZ51_g4632</name>
</gene>